<evidence type="ECO:0000256" key="2">
    <source>
        <dbReference type="ARBA" id="ARBA00013167"/>
    </source>
</evidence>
<dbReference type="FunFam" id="3.10.129.10:FF:000001">
    <property type="entry name" value="3-hydroxyacyl-[acyl-carrier-protein] dehydratase FabZ"/>
    <property type="match status" value="1"/>
</dbReference>
<dbReference type="Proteomes" id="UP001157974">
    <property type="component" value="Unassembled WGS sequence"/>
</dbReference>
<evidence type="ECO:0000313" key="9">
    <source>
        <dbReference type="EMBL" id="KAJ8904376.1"/>
    </source>
</evidence>
<comment type="caution">
    <text evidence="9">The sequence shown here is derived from an EMBL/GenBank/DDBJ whole genome shotgun (WGS) entry which is preliminary data.</text>
</comment>
<evidence type="ECO:0000313" key="10">
    <source>
        <dbReference type="Proteomes" id="UP001157974"/>
    </source>
</evidence>
<keyword evidence="7" id="KW-0456">Lyase</keyword>
<comment type="function">
    <text evidence="8">Involved in unsaturated fatty acids biosynthesis. Catalyzes the dehydration of short chain beta-hydroxyacyl-ACPs and long chain saturated and unsaturated beta-hydroxyacyl-ACPs.</text>
</comment>
<evidence type="ECO:0000256" key="4">
    <source>
        <dbReference type="ARBA" id="ARBA00022516"/>
    </source>
</evidence>
<dbReference type="InterPro" id="IPR010084">
    <property type="entry name" value="FabZ"/>
</dbReference>
<dbReference type="GO" id="GO:0019171">
    <property type="term" value="F:(3R)-hydroxyacyl-[acyl-carrier-protein] dehydratase activity"/>
    <property type="evidence" value="ECO:0007669"/>
    <property type="project" value="UniProtKB-EC"/>
</dbReference>
<evidence type="ECO:0000256" key="3">
    <source>
        <dbReference type="ARBA" id="ARBA00022490"/>
    </source>
</evidence>
<dbReference type="GO" id="GO:0009245">
    <property type="term" value="P:lipid A biosynthetic process"/>
    <property type="evidence" value="ECO:0007669"/>
    <property type="project" value="UniProtKB-KW"/>
</dbReference>
<dbReference type="HAMAP" id="MF_00406">
    <property type="entry name" value="FabZ"/>
    <property type="match status" value="1"/>
</dbReference>
<dbReference type="NCBIfam" id="NF000582">
    <property type="entry name" value="PRK00006.1"/>
    <property type="match status" value="1"/>
</dbReference>
<keyword evidence="6" id="KW-0443">Lipid metabolism</keyword>
<organism evidence="9 10">
    <name type="scientific">Rhodosorus marinus</name>
    <dbReference type="NCBI Taxonomy" id="101924"/>
    <lineage>
        <taxon>Eukaryota</taxon>
        <taxon>Rhodophyta</taxon>
        <taxon>Stylonematophyceae</taxon>
        <taxon>Stylonematales</taxon>
        <taxon>Stylonemataceae</taxon>
        <taxon>Rhodosorus</taxon>
    </lineage>
</organism>
<dbReference type="InterPro" id="IPR013114">
    <property type="entry name" value="FabA_FabZ"/>
</dbReference>
<evidence type="ECO:0000256" key="7">
    <source>
        <dbReference type="ARBA" id="ARBA00023239"/>
    </source>
</evidence>
<keyword evidence="10" id="KW-1185">Reference proteome</keyword>
<dbReference type="SUPFAM" id="SSF54637">
    <property type="entry name" value="Thioesterase/thiol ester dehydrase-isomerase"/>
    <property type="match status" value="1"/>
</dbReference>
<dbReference type="GO" id="GO:0006633">
    <property type="term" value="P:fatty acid biosynthetic process"/>
    <property type="evidence" value="ECO:0007669"/>
    <property type="project" value="InterPro"/>
</dbReference>
<dbReference type="EC" id="4.2.1.59" evidence="2"/>
<evidence type="ECO:0000256" key="6">
    <source>
        <dbReference type="ARBA" id="ARBA00023098"/>
    </source>
</evidence>
<sequence>MLGFCVNGKGSISTATTGVRAVCPRRVGTIRYQEDAPVVWKGIEISSNPAAAETVLGPLDVLKELPHRYPFLLVDRVVDLVGGESIVGIKNVTFNEPQFTGHFPENPIFPGVMMIEALAQLSGILLLQPPLTENKEDIKAFFFAGIDKVKFRRPITPGDTLVLESKVTNFKQRFGIAKFATKGYVAGKLAVEADLTLSLVK</sequence>
<dbReference type="CDD" id="cd01288">
    <property type="entry name" value="FabZ"/>
    <property type="match status" value="1"/>
</dbReference>
<proteinExistence type="inferred from homology"/>
<reference evidence="9 10" key="1">
    <citation type="journal article" date="2023" name="Nat. Commun.">
        <title>Origin of minicircular mitochondrial genomes in red algae.</title>
        <authorList>
            <person name="Lee Y."/>
            <person name="Cho C.H."/>
            <person name="Lee Y.M."/>
            <person name="Park S.I."/>
            <person name="Yang J.H."/>
            <person name="West J.A."/>
            <person name="Bhattacharya D."/>
            <person name="Yoon H.S."/>
        </authorList>
    </citation>
    <scope>NUCLEOTIDE SEQUENCE [LARGE SCALE GENOMIC DNA]</scope>
    <source>
        <strain evidence="9 10">CCMP1338</strain>
        <tissue evidence="9">Whole cell</tissue>
    </source>
</reference>
<gene>
    <name evidence="9" type="ORF">NDN08_000895</name>
</gene>
<dbReference type="GO" id="GO:0005737">
    <property type="term" value="C:cytoplasm"/>
    <property type="evidence" value="ECO:0007669"/>
    <property type="project" value="UniProtKB-SubCell"/>
</dbReference>
<keyword evidence="4" id="KW-0444">Lipid biosynthesis</keyword>
<name>A0AAV8UUZ0_9RHOD</name>
<dbReference type="EMBL" id="JAMWBK010000006">
    <property type="protein sequence ID" value="KAJ8904376.1"/>
    <property type="molecule type" value="Genomic_DNA"/>
</dbReference>
<dbReference type="Pfam" id="PF07977">
    <property type="entry name" value="FabA"/>
    <property type="match status" value="1"/>
</dbReference>
<dbReference type="Gene3D" id="3.10.129.10">
    <property type="entry name" value="Hotdog Thioesterase"/>
    <property type="match status" value="1"/>
</dbReference>
<dbReference type="InterPro" id="IPR029069">
    <property type="entry name" value="HotDog_dom_sf"/>
</dbReference>
<dbReference type="GO" id="GO:0016020">
    <property type="term" value="C:membrane"/>
    <property type="evidence" value="ECO:0007669"/>
    <property type="project" value="GOC"/>
</dbReference>
<accession>A0AAV8UUZ0</accession>
<protein>
    <recommendedName>
        <fullName evidence="2">3-hydroxyacyl-[acyl-carrier-protein] dehydratase</fullName>
        <ecNumber evidence="2">4.2.1.59</ecNumber>
    </recommendedName>
</protein>
<evidence type="ECO:0000256" key="8">
    <source>
        <dbReference type="ARBA" id="ARBA00025049"/>
    </source>
</evidence>
<evidence type="ECO:0000256" key="1">
    <source>
        <dbReference type="ARBA" id="ARBA00004496"/>
    </source>
</evidence>
<dbReference type="PANTHER" id="PTHR30272:SF1">
    <property type="entry name" value="3-HYDROXYACYL-[ACYL-CARRIER-PROTEIN] DEHYDRATASE"/>
    <property type="match status" value="1"/>
</dbReference>
<dbReference type="AlphaFoldDB" id="A0AAV8UUZ0"/>
<keyword evidence="5" id="KW-0441">Lipid A biosynthesis</keyword>
<comment type="subcellular location">
    <subcellularLocation>
        <location evidence="1">Cytoplasm</location>
    </subcellularLocation>
</comment>
<keyword evidence="3" id="KW-0963">Cytoplasm</keyword>
<dbReference type="NCBIfam" id="TIGR01750">
    <property type="entry name" value="fabZ"/>
    <property type="match status" value="1"/>
</dbReference>
<dbReference type="PANTHER" id="PTHR30272">
    <property type="entry name" value="3-HYDROXYACYL-[ACYL-CARRIER-PROTEIN] DEHYDRATASE"/>
    <property type="match status" value="1"/>
</dbReference>
<evidence type="ECO:0000256" key="5">
    <source>
        <dbReference type="ARBA" id="ARBA00022556"/>
    </source>
</evidence>